<evidence type="ECO:0000313" key="1">
    <source>
        <dbReference type="EMBL" id="KAH8015604.1"/>
    </source>
</evidence>
<sequence>MPSANRPEKVTLANKILKQLPLASKTAVWGTLGTIRPLLSFEVERDVQTLLDAIAGEAVDYGTIIHVLTNRTNGQRQQIAKGFQAFTQQDLLKTLQAAVSGNLETAVVGLMKPAAQFDAHEIKMAMKGSDGATLAEILCTRTTQQLREILDFYKHDFKSDLEADLVFRSSGCFRDLLLTLLKAEALPSRAFKVQALPRNPQFKAGPS</sequence>
<accession>A0ACB8G7G3</accession>
<dbReference type="Proteomes" id="UP000827872">
    <property type="component" value="Linkage Group LG01"/>
</dbReference>
<comment type="caution">
    <text evidence="1">The sequence shown here is derived from an EMBL/GenBank/DDBJ whole genome shotgun (WGS) entry which is preliminary data.</text>
</comment>
<gene>
    <name evidence="1" type="ORF">K3G42_006105</name>
</gene>
<protein>
    <submittedName>
        <fullName evidence="1">Uncharacterized protein</fullName>
    </submittedName>
</protein>
<reference evidence="1" key="1">
    <citation type="submission" date="2021-08" db="EMBL/GenBank/DDBJ databases">
        <title>The first chromosome-level gecko genome reveals the dynamic sex chromosomes of Neotropical dwarf geckos (Sphaerodactylidae: Sphaerodactylus).</title>
        <authorList>
            <person name="Pinto B.J."/>
            <person name="Keating S.E."/>
            <person name="Gamble T."/>
        </authorList>
    </citation>
    <scope>NUCLEOTIDE SEQUENCE</scope>
    <source>
        <strain evidence="1">TG3544</strain>
    </source>
</reference>
<proteinExistence type="predicted"/>
<dbReference type="EMBL" id="CM037614">
    <property type="protein sequence ID" value="KAH8015604.1"/>
    <property type="molecule type" value="Genomic_DNA"/>
</dbReference>
<evidence type="ECO:0000313" key="2">
    <source>
        <dbReference type="Proteomes" id="UP000827872"/>
    </source>
</evidence>
<name>A0ACB8G7G3_9SAUR</name>
<keyword evidence="2" id="KW-1185">Reference proteome</keyword>
<organism evidence="1 2">
    <name type="scientific">Sphaerodactylus townsendi</name>
    <dbReference type="NCBI Taxonomy" id="933632"/>
    <lineage>
        <taxon>Eukaryota</taxon>
        <taxon>Metazoa</taxon>
        <taxon>Chordata</taxon>
        <taxon>Craniata</taxon>
        <taxon>Vertebrata</taxon>
        <taxon>Euteleostomi</taxon>
        <taxon>Lepidosauria</taxon>
        <taxon>Squamata</taxon>
        <taxon>Bifurcata</taxon>
        <taxon>Gekkota</taxon>
        <taxon>Sphaerodactylidae</taxon>
        <taxon>Sphaerodactylus</taxon>
    </lineage>
</organism>